<dbReference type="EMBL" id="JACOOR010000009">
    <property type="protein sequence ID" value="MBC5660965.1"/>
    <property type="molecule type" value="Genomic_DNA"/>
</dbReference>
<dbReference type="RefSeq" id="WP_186873904.1">
    <property type="nucleotide sequence ID" value="NZ_JACOOR010000009.1"/>
</dbReference>
<gene>
    <name evidence="1" type="ORF">H8S44_14475</name>
</gene>
<dbReference type="AlphaFoldDB" id="A0A923LF21"/>
<name>A0A923LF21_9FIRM</name>
<keyword evidence="1" id="KW-0808">Transferase</keyword>
<reference evidence="1" key="1">
    <citation type="submission" date="2020-08" db="EMBL/GenBank/DDBJ databases">
        <title>Genome public.</title>
        <authorList>
            <person name="Liu C."/>
            <person name="Sun Q."/>
        </authorList>
    </citation>
    <scope>NUCLEOTIDE SEQUENCE</scope>
    <source>
        <strain evidence="1">NSJ-68</strain>
    </source>
</reference>
<evidence type="ECO:0000313" key="1">
    <source>
        <dbReference type="EMBL" id="MBC5660965.1"/>
    </source>
</evidence>
<comment type="caution">
    <text evidence="1">The sequence shown here is derived from an EMBL/GenBank/DDBJ whole genome shotgun (WGS) entry which is preliminary data.</text>
</comment>
<dbReference type="GO" id="GO:0016301">
    <property type="term" value="F:kinase activity"/>
    <property type="evidence" value="ECO:0007669"/>
    <property type="project" value="UniProtKB-KW"/>
</dbReference>
<sequence length="82" mass="10017">MEERQYLSRVRAFLEEKGWEYEYTEEDGLGSIDFSYRGVPYHIWEFEENGERGAETNLYHGGRQQEVLGDYEEELIREMKRW</sequence>
<evidence type="ECO:0000313" key="2">
    <source>
        <dbReference type="Proteomes" id="UP000649345"/>
    </source>
</evidence>
<proteinExistence type="predicted"/>
<accession>A0A923LF21</accession>
<protein>
    <submittedName>
        <fullName evidence="1">Kinase</fullName>
    </submittedName>
</protein>
<organism evidence="1 2">
    <name type="scientific">Anaerosacchariphilus hominis</name>
    <dbReference type="NCBI Taxonomy" id="2763017"/>
    <lineage>
        <taxon>Bacteria</taxon>
        <taxon>Bacillati</taxon>
        <taxon>Bacillota</taxon>
        <taxon>Clostridia</taxon>
        <taxon>Lachnospirales</taxon>
        <taxon>Lachnospiraceae</taxon>
        <taxon>Anaerosacchariphilus</taxon>
    </lineage>
</organism>
<keyword evidence="1" id="KW-0418">Kinase</keyword>
<keyword evidence="2" id="KW-1185">Reference proteome</keyword>
<dbReference type="Proteomes" id="UP000649345">
    <property type="component" value="Unassembled WGS sequence"/>
</dbReference>